<dbReference type="PATRIC" id="fig|1265822.4.peg.241"/>
<dbReference type="GO" id="GO:0000160">
    <property type="term" value="P:phosphorelay signal transduction system"/>
    <property type="evidence" value="ECO:0007669"/>
    <property type="project" value="InterPro"/>
</dbReference>
<dbReference type="InterPro" id="IPR036388">
    <property type="entry name" value="WH-like_DNA-bd_sf"/>
</dbReference>
<evidence type="ECO:0000256" key="2">
    <source>
        <dbReference type="ARBA" id="ARBA00023125"/>
    </source>
</evidence>
<dbReference type="GO" id="GO:0003677">
    <property type="term" value="F:DNA binding"/>
    <property type="evidence" value="ECO:0007669"/>
    <property type="project" value="UniProtKB-UniRule"/>
</dbReference>
<organism evidence="6 7">
    <name type="scientific">Listeria fleischmannii FSL S10-1203</name>
    <dbReference type="NCBI Taxonomy" id="1265822"/>
    <lineage>
        <taxon>Bacteria</taxon>
        <taxon>Bacillati</taxon>
        <taxon>Bacillota</taxon>
        <taxon>Bacilli</taxon>
        <taxon>Bacillales</taxon>
        <taxon>Listeriaceae</taxon>
        <taxon>Listeria</taxon>
    </lineage>
</organism>
<dbReference type="Proteomes" id="UP000019241">
    <property type="component" value="Unassembled WGS sequence"/>
</dbReference>
<dbReference type="CDD" id="cd00383">
    <property type="entry name" value="trans_reg_C"/>
    <property type="match status" value="1"/>
</dbReference>
<gene>
    <name evidence="6" type="ORF">MCOL2_01180</name>
</gene>
<evidence type="ECO:0000256" key="3">
    <source>
        <dbReference type="ARBA" id="ARBA00023163"/>
    </source>
</evidence>
<evidence type="ECO:0000256" key="4">
    <source>
        <dbReference type="PROSITE-ProRule" id="PRU01091"/>
    </source>
</evidence>
<name>W7DQJ3_9LIST</name>
<dbReference type="InterPro" id="IPR001867">
    <property type="entry name" value="OmpR/PhoB-type_DNA-bd"/>
</dbReference>
<sequence length="55" mass="6570">MLDAVWNYDYIGETRIVDVHISHLRDKIELDTKQPRYIKTIRGFGYKMENVKGEL</sequence>
<dbReference type="PROSITE" id="PS51755">
    <property type="entry name" value="OMPR_PHOB"/>
    <property type="match status" value="1"/>
</dbReference>
<dbReference type="Pfam" id="PF00486">
    <property type="entry name" value="Trans_reg_C"/>
    <property type="match status" value="1"/>
</dbReference>
<keyword evidence="2 4" id="KW-0238">DNA-binding</keyword>
<dbReference type="Gene3D" id="1.10.10.10">
    <property type="entry name" value="Winged helix-like DNA-binding domain superfamily/Winged helix DNA-binding domain"/>
    <property type="match status" value="1"/>
</dbReference>
<evidence type="ECO:0000259" key="5">
    <source>
        <dbReference type="PROSITE" id="PS51755"/>
    </source>
</evidence>
<evidence type="ECO:0000313" key="7">
    <source>
        <dbReference type="Proteomes" id="UP000019241"/>
    </source>
</evidence>
<dbReference type="AlphaFoldDB" id="W7DQJ3"/>
<keyword evidence="3" id="KW-0804">Transcription</keyword>
<protein>
    <submittedName>
        <fullName evidence="6">Two-component response regulator</fullName>
    </submittedName>
</protein>
<dbReference type="GO" id="GO:0006355">
    <property type="term" value="P:regulation of DNA-templated transcription"/>
    <property type="evidence" value="ECO:0007669"/>
    <property type="project" value="InterPro"/>
</dbReference>
<reference evidence="6 7" key="1">
    <citation type="submission" date="2012-12" db="EMBL/GenBank/DDBJ databases">
        <title>Novel taxa of Listeriaceae from agricultural environments in the United States.</title>
        <authorList>
            <person name="den Bakker H.C."/>
            <person name="Allred A."/>
            <person name="Warchocki S."/>
            <person name="Wright E.M."/>
            <person name="Burrell A."/>
            <person name="Nightingale K.K."/>
            <person name="Kephart D."/>
            <person name="Wiedmann M."/>
        </authorList>
    </citation>
    <scope>NUCLEOTIDE SEQUENCE [LARGE SCALE GENOMIC DNA]</scope>
    <source>
        <strain evidence="6 7">FSL S10-1203</strain>
    </source>
</reference>
<dbReference type="SUPFAM" id="SSF46894">
    <property type="entry name" value="C-terminal effector domain of the bipartite response regulators"/>
    <property type="match status" value="1"/>
</dbReference>
<proteinExistence type="predicted"/>
<keyword evidence="1" id="KW-0805">Transcription regulation</keyword>
<comment type="caution">
    <text evidence="6">The sequence shown here is derived from an EMBL/GenBank/DDBJ whole genome shotgun (WGS) entry which is preliminary data.</text>
</comment>
<feature type="domain" description="OmpR/PhoB-type" evidence="5">
    <location>
        <begin position="1"/>
        <end position="50"/>
    </location>
</feature>
<dbReference type="InterPro" id="IPR016032">
    <property type="entry name" value="Sig_transdc_resp-reg_C-effctor"/>
</dbReference>
<evidence type="ECO:0000256" key="1">
    <source>
        <dbReference type="ARBA" id="ARBA00023015"/>
    </source>
</evidence>
<feature type="DNA-binding region" description="OmpR/PhoB-type" evidence="4">
    <location>
        <begin position="1"/>
        <end position="50"/>
    </location>
</feature>
<dbReference type="EMBL" id="AODM01000005">
    <property type="protein sequence ID" value="EUJ64777.1"/>
    <property type="molecule type" value="Genomic_DNA"/>
</dbReference>
<evidence type="ECO:0000313" key="6">
    <source>
        <dbReference type="EMBL" id="EUJ64777.1"/>
    </source>
</evidence>
<accession>W7DQJ3</accession>